<feature type="transmembrane region" description="Helical" evidence="7">
    <location>
        <begin position="253"/>
        <end position="273"/>
    </location>
</feature>
<feature type="transmembrane region" description="Helical" evidence="7">
    <location>
        <begin position="71"/>
        <end position="92"/>
    </location>
</feature>
<keyword evidence="6 7" id="KW-0472">Membrane</keyword>
<feature type="transmembrane region" description="Helical" evidence="7">
    <location>
        <begin position="104"/>
        <end position="120"/>
    </location>
</feature>
<reference evidence="8" key="1">
    <citation type="submission" date="2020-05" db="EMBL/GenBank/DDBJ databases">
        <authorList>
            <person name="Chiriac C."/>
            <person name="Salcher M."/>
            <person name="Ghai R."/>
            <person name="Kavagutti S V."/>
        </authorList>
    </citation>
    <scope>NUCLEOTIDE SEQUENCE</scope>
</reference>
<dbReference type="Pfam" id="PF09594">
    <property type="entry name" value="GT87"/>
    <property type="match status" value="1"/>
</dbReference>
<keyword evidence="5 7" id="KW-1133">Transmembrane helix</keyword>
<sequence>MLLIVLVALSAAIAWSSTATGDYIAELRPAVEELLRGDIGAFLSQAPVYGPSVLPRVPFILFADWLGTGATGIYIAGAFACRLVLAFLAWHLDGRLAAIGRDRLTRAVVIAVILIAPWLLRAARMGHPEETMTGALCVLAILAALDGRTAWAGLALGLAVAFKPWALLAVGPVLCAATGDRWRLLLWALGAAVVLELPFLIARPGGVQATARATSETPFIFHPQQLFWFLHEHVRSPVSDAIGYRGPGFLRRWAHPLIIVVGAAVSAAFALRLRRRAVEPTDALALFALLILLRSLLDPWNTIYYAVPAILALATWEALVKRGLPWRAMLLMALGHLSFVVLPDALRKDWQSLVYLAWMLPAVTLLALETFGVRRREDRQTTISATEARRSSAAT</sequence>
<evidence type="ECO:0000256" key="5">
    <source>
        <dbReference type="ARBA" id="ARBA00022989"/>
    </source>
</evidence>
<feature type="transmembrane region" description="Helical" evidence="7">
    <location>
        <begin position="280"/>
        <end position="297"/>
    </location>
</feature>
<proteinExistence type="predicted"/>
<name>A0A6J7E6Y0_9ZZZZ</name>
<accession>A0A6J7E6Y0</accession>
<dbReference type="GO" id="GO:0005886">
    <property type="term" value="C:plasma membrane"/>
    <property type="evidence" value="ECO:0007669"/>
    <property type="project" value="UniProtKB-SubCell"/>
</dbReference>
<evidence type="ECO:0000256" key="2">
    <source>
        <dbReference type="ARBA" id="ARBA00022475"/>
    </source>
</evidence>
<dbReference type="InterPro" id="IPR018584">
    <property type="entry name" value="GT87"/>
</dbReference>
<keyword evidence="2" id="KW-1003">Cell membrane</keyword>
<evidence type="ECO:0000256" key="4">
    <source>
        <dbReference type="ARBA" id="ARBA00022692"/>
    </source>
</evidence>
<dbReference type="EMBL" id="CAFBLQ010000114">
    <property type="protein sequence ID" value="CAB4877025.1"/>
    <property type="molecule type" value="Genomic_DNA"/>
</dbReference>
<organism evidence="8">
    <name type="scientific">freshwater metagenome</name>
    <dbReference type="NCBI Taxonomy" id="449393"/>
    <lineage>
        <taxon>unclassified sequences</taxon>
        <taxon>metagenomes</taxon>
        <taxon>ecological metagenomes</taxon>
    </lineage>
</organism>
<gene>
    <name evidence="8" type="ORF">UFOPK3423_01056</name>
</gene>
<feature type="transmembrane region" description="Helical" evidence="7">
    <location>
        <begin position="151"/>
        <end position="177"/>
    </location>
</feature>
<keyword evidence="3" id="KW-0808">Transferase</keyword>
<evidence type="ECO:0000256" key="6">
    <source>
        <dbReference type="ARBA" id="ARBA00023136"/>
    </source>
</evidence>
<feature type="transmembrane region" description="Helical" evidence="7">
    <location>
        <begin position="184"/>
        <end position="202"/>
    </location>
</feature>
<protein>
    <submittedName>
        <fullName evidence="8">Unannotated protein</fullName>
    </submittedName>
</protein>
<feature type="transmembrane region" description="Helical" evidence="7">
    <location>
        <begin position="352"/>
        <end position="371"/>
    </location>
</feature>
<dbReference type="GO" id="GO:0016758">
    <property type="term" value="F:hexosyltransferase activity"/>
    <property type="evidence" value="ECO:0007669"/>
    <property type="project" value="InterPro"/>
</dbReference>
<evidence type="ECO:0000256" key="3">
    <source>
        <dbReference type="ARBA" id="ARBA00022679"/>
    </source>
</evidence>
<comment type="subcellular location">
    <subcellularLocation>
        <location evidence="1">Cell membrane</location>
        <topology evidence="1">Multi-pass membrane protein</topology>
    </subcellularLocation>
</comment>
<evidence type="ECO:0000256" key="7">
    <source>
        <dbReference type="SAM" id="Phobius"/>
    </source>
</evidence>
<evidence type="ECO:0000256" key="1">
    <source>
        <dbReference type="ARBA" id="ARBA00004651"/>
    </source>
</evidence>
<evidence type="ECO:0000313" key="8">
    <source>
        <dbReference type="EMBL" id="CAB4877025.1"/>
    </source>
</evidence>
<dbReference type="AlphaFoldDB" id="A0A6J7E6Y0"/>
<keyword evidence="4 7" id="KW-0812">Transmembrane</keyword>